<protein>
    <submittedName>
        <fullName evidence="1">Uncharacterized protein</fullName>
    </submittedName>
</protein>
<keyword evidence="2" id="KW-1185">Reference proteome</keyword>
<feature type="non-terminal residue" evidence="1">
    <location>
        <position position="1"/>
    </location>
</feature>
<gene>
    <name evidence="1" type="ORF">P4O66_011490</name>
</gene>
<comment type="caution">
    <text evidence="1">The sequence shown here is derived from an EMBL/GenBank/DDBJ whole genome shotgun (WGS) entry which is preliminary data.</text>
</comment>
<dbReference type="Proteomes" id="UP001239994">
    <property type="component" value="Unassembled WGS sequence"/>
</dbReference>
<proteinExistence type="predicted"/>
<dbReference type="AlphaFoldDB" id="A0AAD9DVF2"/>
<dbReference type="EMBL" id="JAROKS010000018">
    <property type="protein sequence ID" value="KAK1793082.1"/>
    <property type="molecule type" value="Genomic_DNA"/>
</dbReference>
<dbReference type="PANTHER" id="PTHR46114:SF2">
    <property type="entry name" value="CULLIN N-TERMINAL DOMAIN-CONTAINING PROTEIN"/>
    <property type="match status" value="1"/>
</dbReference>
<evidence type="ECO:0000313" key="2">
    <source>
        <dbReference type="Proteomes" id="UP001239994"/>
    </source>
</evidence>
<dbReference type="PANTHER" id="PTHR46114">
    <property type="entry name" value="APPLE DOMAIN-CONTAINING PROTEIN"/>
    <property type="match status" value="1"/>
</dbReference>
<reference evidence="1" key="1">
    <citation type="submission" date="2023-03" db="EMBL/GenBank/DDBJ databases">
        <title>Electrophorus voltai genome.</title>
        <authorList>
            <person name="Bian C."/>
        </authorList>
    </citation>
    <scope>NUCLEOTIDE SEQUENCE</scope>
    <source>
        <strain evidence="1">CB-2022</strain>
        <tissue evidence="1">Muscle</tissue>
    </source>
</reference>
<accession>A0AAD9DVF2</accession>
<organism evidence="1 2">
    <name type="scientific">Electrophorus voltai</name>
    <dbReference type="NCBI Taxonomy" id="2609070"/>
    <lineage>
        <taxon>Eukaryota</taxon>
        <taxon>Metazoa</taxon>
        <taxon>Chordata</taxon>
        <taxon>Craniata</taxon>
        <taxon>Vertebrata</taxon>
        <taxon>Euteleostomi</taxon>
        <taxon>Actinopterygii</taxon>
        <taxon>Neopterygii</taxon>
        <taxon>Teleostei</taxon>
        <taxon>Ostariophysi</taxon>
        <taxon>Gymnotiformes</taxon>
        <taxon>Gymnotoidei</taxon>
        <taxon>Gymnotidae</taxon>
        <taxon>Electrophorus</taxon>
    </lineage>
</organism>
<name>A0AAD9DVF2_9TELE</name>
<evidence type="ECO:0000313" key="1">
    <source>
        <dbReference type="EMBL" id="KAK1793082.1"/>
    </source>
</evidence>
<sequence length="194" mass="22138">MESSSGKCMSDIVSKAASAVRAFLQKVGHAVDMKETYGNMKQLLDCLEYSKYGWHICSDLKIVALLMGLQLGYTNLMKNLVKAMDRNGSAFKYLYEKFPWLSEAKIKEGIFVGPQIHQLFIDEKLNYLLKGDEKKAWDAFRLVSTNFLGNVRTGNYKELVKDMLSMYHKLGSTMSLKIHFLHSHLECFPENCGM</sequence>